<dbReference type="InterPro" id="IPR022803">
    <property type="entry name" value="Ribosomal_uL5_dom_sf"/>
</dbReference>
<dbReference type="SUPFAM" id="SSF46934">
    <property type="entry name" value="UBA-like"/>
    <property type="match status" value="2"/>
</dbReference>
<feature type="region of interest" description="Disordered" evidence="14">
    <location>
        <begin position="1"/>
        <end position="22"/>
    </location>
</feature>
<evidence type="ECO:0000259" key="15">
    <source>
        <dbReference type="PROSITE" id="PS50030"/>
    </source>
</evidence>
<name>A0A226EJB5_FOLCA</name>
<dbReference type="Pfam" id="PF00673">
    <property type="entry name" value="Ribosomal_L5_C"/>
    <property type="match status" value="1"/>
</dbReference>
<dbReference type="FunFam" id="1.10.8.10:FF:000003">
    <property type="entry name" value="UV excision repair protein RAD23 homolog"/>
    <property type="match status" value="1"/>
</dbReference>
<dbReference type="PANTHER" id="PTHR11994">
    <property type="entry name" value="60S RIBOSOMAL PROTEIN L11-RELATED"/>
    <property type="match status" value="1"/>
</dbReference>
<comment type="subcellular location">
    <subcellularLocation>
        <location evidence="2">Cytoplasm</location>
    </subcellularLocation>
    <subcellularLocation>
        <location evidence="1">Nucleus</location>
    </subcellularLocation>
</comment>
<dbReference type="GO" id="GO:0003735">
    <property type="term" value="F:structural constituent of ribosome"/>
    <property type="evidence" value="ECO:0007669"/>
    <property type="project" value="InterPro"/>
</dbReference>
<comment type="similarity">
    <text evidence="3">Belongs to the universal ribosomal protein uL5 family.</text>
</comment>
<dbReference type="NCBIfam" id="NF003258">
    <property type="entry name" value="PRK04219.1"/>
    <property type="match status" value="1"/>
</dbReference>
<keyword evidence="8" id="KW-0227">DNA damage</keyword>
<dbReference type="Gene3D" id="3.10.20.90">
    <property type="entry name" value="Phosphatidylinositol 3-kinase Catalytic Subunit, Chain A, domain 1"/>
    <property type="match status" value="1"/>
</dbReference>
<dbReference type="SUPFAM" id="SSF54236">
    <property type="entry name" value="Ubiquitin-like"/>
    <property type="match status" value="1"/>
</dbReference>
<evidence type="ECO:0008006" key="19">
    <source>
        <dbReference type="Google" id="ProtNLM"/>
    </source>
</evidence>
<dbReference type="InterPro" id="IPR031310">
    <property type="entry name" value="Ribosomal_uL5_N"/>
</dbReference>
<feature type="region of interest" description="Disordered" evidence="14">
    <location>
        <begin position="538"/>
        <end position="562"/>
    </location>
</feature>
<protein>
    <recommendedName>
        <fullName evidence="19">60S ribosomal protein L11</fullName>
    </recommendedName>
</protein>
<dbReference type="Gene3D" id="1.10.10.540">
    <property type="entry name" value="XPC-binding domain"/>
    <property type="match status" value="1"/>
</dbReference>
<evidence type="ECO:0000256" key="9">
    <source>
        <dbReference type="ARBA" id="ARBA00022884"/>
    </source>
</evidence>
<dbReference type="CDD" id="cd01805">
    <property type="entry name" value="Ubl_Rad23"/>
    <property type="match status" value="1"/>
</dbReference>
<feature type="compositionally biased region" description="Low complexity" evidence="14">
    <location>
        <begin position="1"/>
        <end position="13"/>
    </location>
</feature>
<dbReference type="Pfam" id="PF00627">
    <property type="entry name" value="UBA"/>
    <property type="match status" value="2"/>
</dbReference>
<dbReference type="SUPFAM" id="SSF55282">
    <property type="entry name" value="RL5-like"/>
    <property type="match status" value="1"/>
</dbReference>
<evidence type="ECO:0000313" key="18">
    <source>
        <dbReference type="Proteomes" id="UP000198287"/>
    </source>
</evidence>
<dbReference type="GO" id="GO:0005634">
    <property type="term" value="C:nucleus"/>
    <property type="evidence" value="ECO:0007669"/>
    <property type="project" value="UniProtKB-SubCell"/>
</dbReference>
<comment type="subunit">
    <text evidence="4">Component of the large ribosomal subunit.</text>
</comment>
<dbReference type="STRING" id="158441.A0A226EJB5"/>
<feature type="domain" description="UBA" evidence="15">
    <location>
        <begin position="411"/>
        <end position="451"/>
    </location>
</feature>
<dbReference type="GO" id="GO:0003684">
    <property type="term" value="F:damaged DNA binding"/>
    <property type="evidence" value="ECO:0007669"/>
    <property type="project" value="InterPro"/>
</dbReference>
<dbReference type="InterPro" id="IPR057266">
    <property type="entry name" value="Ribosomal_uL5_euk/arc-type"/>
</dbReference>
<evidence type="ECO:0000256" key="1">
    <source>
        <dbReference type="ARBA" id="ARBA00004123"/>
    </source>
</evidence>
<dbReference type="Proteomes" id="UP000198287">
    <property type="component" value="Unassembled WGS sequence"/>
</dbReference>
<dbReference type="GO" id="GO:1990904">
    <property type="term" value="C:ribonucleoprotein complex"/>
    <property type="evidence" value="ECO:0007669"/>
    <property type="project" value="UniProtKB-KW"/>
</dbReference>
<organism evidence="17 18">
    <name type="scientific">Folsomia candida</name>
    <name type="common">Springtail</name>
    <dbReference type="NCBI Taxonomy" id="158441"/>
    <lineage>
        <taxon>Eukaryota</taxon>
        <taxon>Metazoa</taxon>
        <taxon>Ecdysozoa</taxon>
        <taxon>Arthropoda</taxon>
        <taxon>Hexapoda</taxon>
        <taxon>Collembola</taxon>
        <taxon>Entomobryomorpha</taxon>
        <taxon>Isotomoidea</taxon>
        <taxon>Isotomidae</taxon>
        <taxon>Proisotominae</taxon>
        <taxon>Folsomia</taxon>
    </lineage>
</organism>
<dbReference type="OrthoDB" id="419317at2759"/>
<proteinExistence type="inferred from homology"/>
<dbReference type="CDD" id="cd14427">
    <property type="entry name" value="UBA2_HR23A"/>
    <property type="match status" value="1"/>
</dbReference>
<feature type="domain" description="Ubiquitin-like" evidence="16">
    <location>
        <begin position="267"/>
        <end position="344"/>
    </location>
</feature>
<dbReference type="InterPro" id="IPR000626">
    <property type="entry name" value="Ubiquitin-like_dom"/>
</dbReference>
<dbReference type="PROSITE" id="PS50053">
    <property type="entry name" value="UBIQUITIN_2"/>
    <property type="match status" value="1"/>
</dbReference>
<dbReference type="Gene3D" id="1.10.8.10">
    <property type="entry name" value="DNA helicase RuvA subunit, C-terminal domain"/>
    <property type="match status" value="2"/>
</dbReference>
<keyword evidence="9" id="KW-0694">RNA-binding</keyword>
<keyword evidence="12" id="KW-0539">Nucleus</keyword>
<dbReference type="InterPro" id="IPR031309">
    <property type="entry name" value="Ribosomal_uL5_C"/>
</dbReference>
<dbReference type="InterPro" id="IPR029071">
    <property type="entry name" value="Ubiquitin-like_domsf"/>
</dbReference>
<feature type="compositionally biased region" description="Low complexity" evidence="14">
    <location>
        <begin position="541"/>
        <end position="554"/>
    </location>
</feature>
<comment type="caution">
    <text evidence="17">The sequence shown here is derived from an EMBL/GenBank/DDBJ whole genome shotgun (WGS) entry which is preliminary data.</text>
</comment>
<dbReference type="SUPFAM" id="SSF101238">
    <property type="entry name" value="XPC-binding domain"/>
    <property type="match status" value="1"/>
</dbReference>
<dbReference type="InterPro" id="IPR020929">
    <property type="entry name" value="Ribosomal_uL5_CS"/>
</dbReference>
<dbReference type="Gene3D" id="3.30.1440.10">
    <property type="match status" value="1"/>
</dbReference>
<evidence type="ECO:0000256" key="12">
    <source>
        <dbReference type="ARBA" id="ARBA00023242"/>
    </source>
</evidence>
<dbReference type="PROSITE" id="PS00358">
    <property type="entry name" value="RIBOSOMAL_L5"/>
    <property type="match status" value="1"/>
</dbReference>
<accession>A0A226EJB5</accession>
<dbReference type="AlphaFoldDB" id="A0A226EJB5"/>
<evidence type="ECO:0000313" key="17">
    <source>
        <dbReference type="EMBL" id="OXA57308.1"/>
    </source>
</evidence>
<evidence type="ECO:0000256" key="8">
    <source>
        <dbReference type="ARBA" id="ARBA00022763"/>
    </source>
</evidence>
<feature type="domain" description="UBA" evidence="15">
    <location>
        <begin position="568"/>
        <end position="608"/>
    </location>
</feature>
<dbReference type="InterPro" id="IPR036353">
    <property type="entry name" value="XPC-bd_sf"/>
</dbReference>
<evidence type="ECO:0000256" key="2">
    <source>
        <dbReference type="ARBA" id="ARBA00004496"/>
    </source>
</evidence>
<evidence type="ECO:0000256" key="6">
    <source>
        <dbReference type="ARBA" id="ARBA00022730"/>
    </source>
</evidence>
<dbReference type="FunFam" id="1.10.8.10:FF:000002">
    <property type="entry name" value="UV excision repair protein RAD23 homolog"/>
    <property type="match status" value="1"/>
</dbReference>
<evidence type="ECO:0000256" key="14">
    <source>
        <dbReference type="SAM" id="MobiDB-lite"/>
    </source>
</evidence>
<dbReference type="FunFam" id="3.30.1440.10:FF:000004">
    <property type="entry name" value="60S ribosomal protein L11, putative"/>
    <property type="match status" value="1"/>
</dbReference>
<keyword evidence="7" id="KW-0677">Repeat</keyword>
<dbReference type="SMART" id="SM00727">
    <property type="entry name" value="STI1"/>
    <property type="match status" value="1"/>
</dbReference>
<dbReference type="GO" id="GO:0005737">
    <property type="term" value="C:cytoplasm"/>
    <property type="evidence" value="ECO:0007669"/>
    <property type="project" value="UniProtKB-SubCell"/>
</dbReference>
<evidence type="ECO:0000256" key="4">
    <source>
        <dbReference type="ARBA" id="ARBA00011133"/>
    </source>
</evidence>
<evidence type="ECO:0000256" key="11">
    <source>
        <dbReference type="ARBA" id="ARBA00023204"/>
    </source>
</evidence>
<keyword evidence="6" id="KW-0699">rRNA-binding</keyword>
<dbReference type="InterPro" id="IPR015940">
    <property type="entry name" value="UBA"/>
</dbReference>
<dbReference type="SMART" id="SM00213">
    <property type="entry name" value="UBQ"/>
    <property type="match status" value="1"/>
</dbReference>
<dbReference type="Pfam" id="PF09280">
    <property type="entry name" value="XPC-binding"/>
    <property type="match status" value="1"/>
</dbReference>
<dbReference type="GO" id="GO:0005840">
    <property type="term" value="C:ribosome"/>
    <property type="evidence" value="ECO:0007669"/>
    <property type="project" value="UniProtKB-KW"/>
</dbReference>
<dbReference type="InterPro" id="IPR015360">
    <property type="entry name" value="XPC-bd"/>
</dbReference>
<dbReference type="InterPro" id="IPR004806">
    <property type="entry name" value="Rad23"/>
</dbReference>
<evidence type="ECO:0000256" key="3">
    <source>
        <dbReference type="ARBA" id="ARBA00008553"/>
    </source>
</evidence>
<dbReference type="GO" id="GO:0019843">
    <property type="term" value="F:rRNA binding"/>
    <property type="evidence" value="ECO:0007669"/>
    <property type="project" value="UniProtKB-KW"/>
</dbReference>
<evidence type="ECO:0000259" key="16">
    <source>
        <dbReference type="PROSITE" id="PS50053"/>
    </source>
</evidence>
<dbReference type="EMBL" id="LNIX01000003">
    <property type="protein sequence ID" value="OXA57308.1"/>
    <property type="molecule type" value="Genomic_DNA"/>
</dbReference>
<evidence type="ECO:0000256" key="10">
    <source>
        <dbReference type="ARBA" id="ARBA00022980"/>
    </source>
</evidence>
<feature type="compositionally biased region" description="Low complexity" evidence="14">
    <location>
        <begin position="346"/>
        <end position="400"/>
    </location>
</feature>
<dbReference type="Pfam" id="PF00240">
    <property type="entry name" value="ubiquitin"/>
    <property type="match status" value="1"/>
</dbReference>
<gene>
    <name evidence="17" type="ORF">Fcan01_08190</name>
</gene>
<evidence type="ECO:0000256" key="5">
    <source>
        <dbReference type="ARBA" id="ARBA00022490"/>
    </source>
</evidence>
<keyword evidence="18" id="KW-1185">Reference proteome</keyword>
<dbReference type="Pfam" id="PF00281">
    <property type="entry name" value="Ribosomal_L5"/>
    <property type="match status" value="1"/>
</dbReference>
<dbReference type="GO" id="GO:0006412">
    <property type="term" value="P:translation"/>
    <property type="evidence" value="ECO:0007669"/>
    <property type="project" value="InterPro"/>
</dbReference>
<reference evidence="17 18" key="1">
    <citation type="submission" date="2015-12" db="EMBL/GenBank/DDBJ databases">
        <title>The genome of Folsomia candida.</title>
        <authorList>
            <person name="Faddeeva A."/>
            <person name="Derks M.F."/>
            <person name="Anvar Y."/>
            <person name="Smit S."/>
            <person name="Van Straalen N."/>
            <person name="Roelofs D."/>
        </authorList>
    </citation>
    <scope>NUCLEOTIDE SEQUENCE [LARGE SCALE GENOMIC DNA]</scope>
    <source>
        <strain evidence="17 18">VU population</strain>
        <tissue evidence="17">Whole body</tissue>
    </source>
</reference>
<evidence type="ECO:0000256" key="7">
    <source>
        <dbReference type="ARBA" id="ARBA00022737"/>
    </source>
</evidence>
<dbReference type="PRINTS" id="PR01839">
    <property type="entry name" value="RAD23PROTEIN"/>
</dbReference>
<dbReference type="InterPro" id="IPR006636">
    <property type="entry name" value="STI1_HS-bd"/>
</dbReference>
<dbReference type="InterPro" id="IPR002132">
    <property type="entry name" value="Ribosomal_uL5"/>
</dbReference>
<dbReference type="SMART" id="SM00165">
    <property type="entry name" value="UBA"/>
    <property type="match status" value="2"/>
</dbReference>
<dbReference type="GO" id="GO:0006289">
    <property type="term" value="P:nucleotide-excision repair"/>
    <property type="evidence" value="ECO:0007669"/>
    <property type="project" value="InterPro"/>
</dbReference>
<dbReference type="InterPro" id="IPR009060">
    <property type="entry name" value="UBA-like_sf"/>
</dbReference>
<dbReference type="PROSITE" id="PS50030">
    <property type="entry name" value="UBA"/>
    <property type="match status" value="2"/>
</dbReference>
<keyword evidence="10" id="KW-0689">Ribosomal protein</keyword>
<dbReference type="CDD" id="cd14378">
    <property type="entry name" value="UBA1_Rhp23p_like"/>
    <property type="match status" value="1"/>
</dbReference>
<dbReference type="GO" id="GO:0043161">
    <property type="term" value="P:proteasome-mediated ubiquitin-dependent protein catabolic process"/>
    <property type="evidence" value="ECO:0007669"/>
    <property type="project" value="InterPro"/>
</dbReference>
<evidence type="ECO:0000256" key="13">
    <source>
        <dbReference type="ARBA" id="ARBA00023274"/>
    </source>
</evidence>
<feature type="region of interest" description="Disordered" evidence="14">
    <location>
        <begin position="346"/>
        <end position="410"/>
    </location>
</feature>
<dbReference type="FunFam" id="3.10.20.90:FF:000254">
    <property type="entry name" value="UV excision repair protein Rad23"/>
    <property type="match status" value="1"/>
</dbReference>
<keyword evidence="13" id="KW-0687">Ribonucleoprotein</keyword>
<keyword evidence="5" id="KW-0963">Cytoplasm</keyword>
<dbReference type="NCBIfam" id="TIGR00601">
    <property type="entry name" value="rad23"/>
    <property type="match status" value="1"/>
</dbReference>
<keyword evidence="11" id="KW-0234">DNA repair</keyword>
<dbReference type="FunFam" id="1.10.10.540:FF:000001">
    <property type="entry name" value="UV excision repair protein RAD23 B"/>
    <property type="match status" value="1"/>
</dbReference>
<sequence>MAATKAKAAPAAKDGVKKDKSKNPMRDVRIRKLCLNICVGESGDRLTRAAKVLEQLTGQQPLFSKARYTVRSFGIRRNEKIAVHCTVRGAKAEEILEKGLKVREYELRKDNFSDTGNFGFGIQEHIDLGIKYDPSIGIYGLDYYVVLGRPGFNVCHRRQRTGKVGFGHRLTKEDAMKWFQQKYDGIILSGKAKKAVEKVRKHREYANSAQFTNLESFFSLAFSSLFLGLSSALNLSSTTTATHSPSGPLFEISRRGGASNSQSTVNMIVTLKNLQQQSFTIEVDVEDTVKSLKEKIEATKGSEYPADGQKLIYSGKILADEKPLKEYSIDENKFIVVMITKPKVASSSVPTPAPVSTPATETSTAAKPVSTPAAAAVTTAATPTSESAPPPAAVTTPSAGATGGGLSVSGPEFERTVEQIMQMGYEKAEVERALRASFNNPDRAVEYLLNGIPPELSQEEAVANVGAPVAASGVGNEIGGESGPLGFLRSQPQFEQMRQVVRENPQLLNAVLQQIGQTNPALLQVISENQEEFVRLLNEDSPPSSSGSSTGSVSRDPASGGFQIAITPQDKEAIERLKSLGFPEHLVVQAYFACEKNETLAANFLLSGDDD</sequence>